<protein>
    <submittedName>
        <fullName evidence="1">Uncharacterized protein</fullName>
    </submittedName>
</protein>
<evidence type="ECO:0000313" key="2">
    <source>
        <dbReference type="Proteomes" id="UP001620514"/>
    </source>
</evidence>
<comment type="caution">
    <text evidence="1">The sequence shown here is derived from an EMBL/GenBank/DDBJ whole genome shotgun (WGS) entry which is preliminary data.</text>
</comment>
<reference evidence="1 2" key="1">
    <citation type="submission" date="2024-11" db="EMBL/GenBank/DDBJ databases">
        <title>Using genomics to understand microbial adaptation to soil warming.</title>
        <authorList>
            <person name="Deangelis K.M. PhD."/>
        </authorList>
    </citation>
    <scope>NUCLEOTIDE SEQUENCE [LARGE SCALE GENOMIC DNA]</scope>
    <source>
        <strain evidence="1 2">GAS97</strain>
    </source>
</reference>
<name>A0ABW8N032_9BURK</name>
<gene>
    <name evidence="1" type="ORF">ABH943_009027</name>
</gene>
<keyword evidence="2" id="KW-1185">Reference proteome</keyword>
<proteinExistence type="predicted"/>
<dbReference type="Proteomes" id="UP001620514">
    <property type="component" value="Unassembled WGS sequence"/>
</dbReference>
<sequence length="79" mass="9146">MNIAERSLRLQVEKWLVPTPSTPARVTQFSRTRSNQRRFVRVEIIRPAGGLVGIFFFRHDDGTWCVFPPETARLAMRAC</sequence>
<organism evidence="1 2">
    <name type="scientific">Caballeronia udeis</name>
    <dbReference type="NCBI Taxonomy" id="1232866"/>
    <lineage>
        <taxon>Bacteria</taxon>
        <taxon>Pseudomonadati</taxon>
        <taxon>Pseudomonadota</taxon>
        <taxon>Betaproteobacteria</taxon>
        <taxon>Burkholderiales</taxon>
        <taxon>Burkholderiaceae</taxon>
        <taxon>Caballeronia</taxon>
    </lineage>
</organism>
<accession>A0ABW8N032</accession>
<dbReference type="EMBL" id="JBIYDN010000072">
    <property type="protein sequence ID" value="MFK4448982.1"/>
    <property type="molecule type" value="Genomic_DNA"/>
</dbReference>
<dbReference type="RefSeq" id="WP_404615680.1">
    <property type="nucleotide sequence ID" value="NZ_JBIYDN010000072.1"/>
</dbReference>
<evidence type="ECO:0000313" key="1">
    <source>
        <dbReference type="EMBL" id="MFK4448982.1"/>
    </source>
</evidence>